<dbReference type="InterPro" id="IPR001107">
    <property type="entry name" value="Band_7"/>
</dbReference>
<dbReference type="Gene3D" id="3.30.479.30">
    <property type="entry name" value="Band 7 domain"/>
    <property type="match status" value="1"/>
</dbReference>
<dbReference type="InterPro" id="IPR036013">
    <property type="entry name" value="Band_7/SPFH_dom_sf"/>
</dbReference>
<reference evidence="5" key="2">
    <citation type="submission" date="2023-07" db="EMBL/GenBank/DDBJ databases">
        <title>Shewanella mangrovi sp. nov., an acetaldehyde- degrading bacterium isolated from mangrove sediment.</title>
        <authorList>
            <person name="Liu Y."/>
        </authorList>
    </citation>
    <scope>NUCLEOTIDE SEQUENCE [LARGE SCALE GENOMIC DNA]</scope>
    <source>
        <strain evidence="5">C32</strain>
    </source>
</reference>
<feature type="coiled-coil region" evidence="2">
    <location>
        <begin position="207"/>
        <end position="241"/>
    </location>
</feature>
<dbReference type="Proteomes" id="UP001201549">
    <property type="component" value="Unassembled WGS sequence"/>
</dbReference>
<comment type="caution">
    <text evidence="4">The sequence shown here is derived from an EMBL/GenBank/DDBJ whole genome shotgun (WGS) entry which is preliminary data.</text>
</comment>
<evidence type="ECO:0000256" key="2">
    <source>
        <dbReference type="SAM" id="Coils"/>
    </source>
</evidence>
<evidence type="ECO:0000256" key="1">
    <source>
        <dbReference type="ARBA" id="ARBA00004167"/>
    </source>
</evidence>
<dbReference type="SUPFAM" id="SSF117892">
    <property type="entry name" value="Band 7/SPFH domain"/>
    <property type="match status" value="1"/>
</dbReference>
<dbReference type="Pfam" id="PF01145">
    <property type="entry name" value="Band_7"/>
    <property type="match status" value="1"/>
</dbReference>
<accession>A0ABT2FJ09</accession>
<sequence>MLGIKFYKADPSTFVMLFKNGKVTKQGAGTSFYYYAPSSSLVAVPLSSCEVPFAFRMKTEDFQEITLQGQVTFRIAEPQQAATMVNFTLDVAGRYVSEDPEKLEERVLRSVQVVIRNQIETMSLQQALRASRSLTELLQQNLPERHSLKNLGIDITEVSLTSIVPNPETAKALEADVREQLLKDADSAIYTRRLASIDQEKQVQERELETEKAINKQQQELEQQKLQAEQEKMRKKFAMDEEALTAKTEAERRRNELVELEAVNTRARSDAKAYDIRSQLQAYEAIDIERLKVMSMSGMKPETLIAQALENLTKGENRVGNLNISPELLQSLVR</sequence>
<gene>
    <name evidence="4" type="ORF">L9G74_07385</name>
</gene>
<dbReference type="EMBL" id="JAKOGG010000004">
    <property type="protein sequence ID" value="MCS4556253.1"/>
    <property type="molecule type" value="Genomic_DNA"/>
</dbReference>
<proteinExistence type="predicted"/>
<organism evidence="4 5">
    <name type="scientific">Shewanella electrica</name>
    <dbReference type="NCBI Taxonomy" id="515560"/>
    <lineage>
        <taxon>Bacteria</taxon>
        <taxon>Pseudomonadati</taxon>
        <taxon>Pseudomonadota</taxon>
        <taxon>Gammaproteobacteria</taxon>
        <taxon>Alteromonadales</taxon>
        <taxon>Shewanellaceae</taxon>
        <taxon>Shewanella</taxon>
    </lineage>
</organism>
<evidence type="ECO:0000313" key="5">
    <source>
        <dbReference type="Proteomes" id="UP001201549"/>
    </source>
</evidence>
<name>A0ABT2FJ09_9GAMM</name>
<evidence type="ECO:0000313" key="4">
    <source>
        <dbReference type="EMBL" id="MCS4556253.1"/>
    </source>
</evidence>
<dbReference type="RefSeq" id="WP_238895659.1">
    <property type="nucleotide sequence ID" value="NZ_JAKOGG010000004.1"/>
</dbReference>
<reference evidence="4 5" key="1">
    <citation type="submission" date="2022-02" db="EMBL/GenBank/DDBJ databases">
        <authorList>
            <person name="Zhuang L."/>
        </authorList>
    </citation>
    <scope>NUCLEOTIDE SEQUENCE [LARGE SCALE GENOMIC DNA]</scope>
    <source>
        <strain evidence="4 5">C32</strain>
    </source>
</reference>
<keyword evidence="5" id="KW-1185">Reference proteome</keyword>
<evidence type="ECO:0000259" key="3">
    <source>
        <dbReference type="Pfam" id="PF01145"/>
    </source>
</evidence>
<protein>
    <submittedName>
        <fullName evidence="4">SPFH domain-containing protein</fullName>
    </submittedName>
</protein>
<keyword evidence="2" id="KW-0175">Coiled coil</keyword>
<comment type="subcellular location">
    <subcellularLocation>
        <location evidence="1">Membrane</location>
        <topology evidence="1">Single-pass membrane protein</topology>
    </subcellularLocation>
</comment>
<feature type="domain" description="Band 7" evidence="3">
    <location>
        <begin position="9"/>
        <end position="188"/>
    </location>
</feature>